<dbReference type="Proteomes" id="UP001501094">
    <property type="component" value="Unassembled WGS sequence"/>
</dbReference>
<proteinExistence type="predicted"/>
<organism evidence="2 3">
    <name type="scientific">Myceligenerans crystallogenes</name>
    <dbReference type="NCBI Taxonomy" id="316335"/>
    <lineage>
        <taxon>Bacteria</taxon>
        <taxon>Bacillati</taxon>
        <taxon>Actinomycetota</taxon>
        <taxon>Actinomycetes</taxon>
        <taxon>Micrococcales</taxon>
        <taxon>Promicromonosporaceae</taxon>
        <taxon>Myceligenerans</taxon>
    </lineage>
</organism>
<evidence type="ECO:0000256" key="1">
    <source>
        <dbReference type="SAM" id="SignalP"/>
    </source>
</evidence>
<keyword evidence="3" id="KW-1185">Reference proteome</keyword>
<reference evidence="2 3" key="1">
    <citation type="journal article" date="2019" name="Int. J. Syst. Evol. Microbiol.">
        <title>The Global Catalogue of Microorganisms (GCM) 10K type strain sequencing project: providing services to taxonomists for standard genome sequencing and annotation.</title>
        <authorList>
            <consortium name="The Broad Institute Genomics Platform"/>
            <consortium name="The Broad Institute Genome Sequencing Center for Infectious Disease"/>
            <person name="Wu L."/>
            <person name="Ma J."/>
        </authorList>
    </citation>
    <scope>NUCLEOTIDE SEQUENCE [LARGE SCALE GENOMIC DNA]</scope>
    <source>
        <strain evidence="2 3">JCM 14326</strain>
    </source>
</reference>
<keyword evidence="1" id="KW-0732">Signal</keyword>
<dbReference type="EMBL" id="BAAANL010000006">
    <property type="protein sequence ID" value="GAA1869966.1"/>
    <property type="molecule type" value="Genomic_DNA"/>
</dbReference>
<comment type="caution">
    <text evidence="2">The sequence shown here is derived from an EMBL/GenBank/DDBJ whole genome shotgun (WGS) entry which is preliminary data.</text>
</comment>
<protein>
    <submittedName>
        <fullName evidence="2">Uncharacterized protein</fullName>
    </submittedName>
</protein>
<evidence type="ECO:0000313" key="3">
    <source>
        <dbReference type="Proteomes" id="UP001501094"/>
    </source>
</evidence>
<evidence type="ECO:0000313" key="2">
    <source>
        <dbReference type="EMBL" id="GAA1869966.1"/>
    </source>
</evidence>
<feature type="signal peptide" evidence="1">
    <location>
        <begin position="1"/>
        <end position="27"/>
    </location>
</feature>
<name>A0ABN2NHV9_9MICO</name>
<sequence length="161" mass="16667">MGTTSARLVASLALAAALLAAPVPASATHPDRLQPFQAEHTGVCGVVSATEGTLHWYATHSPEPSAVGVEGYVKLSDPGICAFLVAPTAVAVFTAYSGERVVDRELVSTTSSGKVSLTLTPDSPWYPSPQIDRVEVTACIGAARWDDGVTPSECGKPVSYP</sequence>
<accession>A0ABN2NHV9</accession>
<dbReference type="RefSeq" id="WP_344104610.1">
    <property type="nucleotide sequence ID" value="NZ_BAAANL010000006.1"/>
</dbReference>
<gene>
    <name evidence="2" type="ORF">GCM10009751_31130</name>
</gene>
<feature type="chain" id="PRO_5046733526" evidence="1">
    <location>
        <begin position="28"/>
        <end position="161"/>
    </location>
</feature>